<sequence>MPVSAALPATLKGITATKIAEVAKQRSDYETSKRHTIENADNQTDLLSKVKALVDGTCRIEGCPVSTDDPSGLEDRQLSESLRNKRRFLRQAQADPSFSPAILRQFGDELLRDLELKSQGHIHAEFFSKLVTEWLSDSDEADLGITENPDELANSTSSFENIGRKEMYEQRAQWESLVFTRSDTDPEVINDYLTKLFTSTKTKAKALEDIRTQVRAFSAGFETRSGRFDSDYLKVTIKGLALTDLLSEEKNAILKTFMSNKEVLSEVCDVLNMRLTSLSTWSWSIGEGDAIPLEMRKQLNGKYRVFMDEDVLDALLLHGIALRWAVEFKNVFIKFFRSRAWRRSDRTIPKLDKERREYFLGEETQRYSGSNVHEKRRDQYYEDYFMTQLPEDISEGGRTYEGDSDDEADGTRKGPLEIKHSLLHLLITESQLATRLRGDITVVRSDFKWFGPSLPHNTIFAVLRFFGMGGTWIDFYTPFP</sequence>
<dbReference type="PANTHER" id="PTHR37015">
    <property type="entry name" value="REVERSE TRANSCRIPTASE DOMAIN-CONTAINING PROTEIN"/>
    <property type="match status" value="1"/>
</dbReference>
<organism evidence="1 2">
    <name type="scientific">Endocarpon pusillum</name>
    <dbReference type="NCBI Taxonomy" id="364733"/>
    <lineage>
        <taxon>Eukaryota</taxon>
        <taxon>Fungi</taxon>
        <taxon>Dikarya</taxon>
        <taxon>Ascomycota</taxon>
        <taxon>Pezizomycotina</taxon>
        <taxon>Eurotiomycetes</taxon>
        <taxon>Chaetothyriomycetidae</taxon>
        <taxon>Verrucariales</taxon>
        <taxon>Verrucariaceae</taxon>
        <taxon>Endocarpon</taxon>
    </lineage>
</organism>
<dbReference type="Proteomes" id="UP000606974">
    <property type="component" value="Unassembled WGS sequence"/>
</dbReference>
<dbReference type="PANTHER" id="PTHR37015:SF2">
    <property type="entry name" value="REVERSE TRANSCRIPTASE DOMAIN-CONTAINING PROTEIN"/>
    <property type="match status" value="1"/>
</dbReference>
<name>A0A8H7ALX0_9EURO</name>
<dbReference type="EMBL" id="JAACFV010000068">
    <property type="protein sequence ID" value="KAF7507500.1"/>
    <property type="molecule type" value="Genomic_DNA"/>
</dbReference>
<evidence type="ECO:0000313" key="1">
    <source>
        <dbReference type="EMBL" id="KAF7507500.1"/>
    </source>
</evidence>
<dbReference type="OrthoDB" id="74545at2759"/>
<keyword evidence="2" id="KW-1185">Reference proteome</keyword>
<evidence type="ECO:0000313" key="2">
    <source>
        <dbReference type="Proteomes" id="UP000606974"/>
    </source>
</evidence>
<proteinExistence type="predicted"/>
<dbReference type="AlphaFoldDB" id="A0A8H7ALX0"/>
<comment type="caution">
    <text evidence="1">The sequence shown here is derived from an EMBL/GenBank/DDBJ whole genome shotgun (WGS) entry which is preliminary data.</text>
</comment>
<gene>
    <name evidence="1" type="ORF">GJ744_010431</name>
</gene>
<reference evidence="1" key="1">
    <citation type="submission" date="2020-02" db="EMBL/GenBank/DDBJ databases">
        <authorList>
            <person name="Palmer J.M."/>
        </authorList>
    </citation>
    <scope>NUCLEOTIDE SEQUENCE</scope>
    <source>
        <strain evidence="1">EPUS1.4</strain>
        <tissue evidence="1">Thallus</tissue>
    </source>
</reference>
<protein>
    <submittedName>
        <fullName evidence="1">Uncharacterized protein</fullName>
    </submittedName>
</protein>
<accession>A0A8H7ALX0</accession>